<reference evidence="2" key="1">
    <citation type="journal article" date="2013" name="Environ. Microbiol.">
        <title>Microbiota from the distal guts of lean and obese adolescents exhibit partial functional redundancy besides clear differences in community structure.</title>
        <authorList>
            <person name="Ferrer M."/>
            <person name="Ruiz A."/>
            <person name="Lanza F."/>
            <person name="Haange S.B."/>
            <person name="Oberbach A."/>
            <person name="Till H."/>
            <person name="Bargiela R."/>
            <person name="Campoy C."/>
            <person name="Segura M.T."/>
            <person name="Richter M."/>
            <person name="von Bergen M."/>
            <person name="Seifert J."/>
            <person name="Suarez A."/>
        </authorList>
    </citation>
    <scope>NUCLEOTIDE SEQUENCE</scope>
</reference>
<dbReference type="InterPro" id="IPR055247">
    <property type="entry name" value="InsJ-like_HTH"/>
</dbReference>
<dbReference type="EMBL" id="AJWZ01001172">
    <property type="protein sequence ID" value="EKC74602.1"/>
    <property type="molecule type" value="Genomic_DNA"/>
</dbReference>
<evidence type="ECO:0000313" key="2">
    <source>
        <dbReference type="EMBL" id="EKC74602.1"/>
    </source>
</evidence>
<comment type="caution">
    <text evidence="2">The sequence shown here is derived from an EMBL/GenBank/DDBJ whole genome shotgun (WGS) entry which is preliminary data.</text>
</comment>
<sequence>MKSISQINKRYLPHELKTRIHAVETYRNGNSIDYVCRKYHISRISLWRWNKKYDGSPESLIDKSHRPNSRHPNAHTDEEIKVIKDILSVFIDY</sequence>
<protein>
    <submittedName>
        <fullName evidence="2">Transposase</fullName>
    </submittedName>
</protein>
<accession>K1TN91</accession>
<dbReference type="InterPro" id="IPR009057">
    <property type="entry name" value="Homeodomain-like_sf"/>
</dbReference>
<proteinExistence type="predicted"/>
<dbReference type="Pfam" id="PF13518">
    <property type="entry name" value="HTH_28"/>
    <property type="match status" value="1"/>
</dbReference>
<name>K1TN91_9ZZZZ</name>
<feature type="domain" description="Insertion element IS150 protein InsJ-like helix-turn-helix" evidence="1">
    <location>
        <begin position="19"/>
        <end position="67"/>
    </location>
</feature>
<dbReference type="SUPFAM" id="SSF46689">
    <property type="entry name" value="Homeodomain-like"/>
    <property type="match status" value="1"/>
</dbReference>
<gene>
    <name evidence="2" type="ORF">OBE_01767</name>
</gene>
<evidence type="ECO:0000259" key="1">
    <source>
        <dbReference type="Pfam" id="PF13518"/>
    </source>
</evidence>
<organism evidence="2">
    <name type="scientific">human gut metagenome</name>
    <dbReference type="NCBI Taxonomy" id="408170"/>
    <lineage>
        <taxon>unclassified sequences</taxon>
        <taxon>metagenomes</taxon>
        <taxon>organismal metagenomes</taxon>
    </lineage>
</organism>
<dbReference type="AlphaFoldDB" id="K1TN91"/>